<keyword evidence="3" id="KW-1185">Reference proteome</keyword>
<accession>A0ABV9F2M6</accession>
<dbReference type="InterPro" id="IPR011059">
    <property type="entry name" value="Metal-dep_hydrolase_composite"/>
</dbReference>
<gene>
    <name evidence="2" type="ORF">ACFO3E_09995</name>
</gene>
<dbReference type="PANTHER" id="PTHR11647">
    <property type="entry name" value="HYDRANTOINASE/DIHYDROPYRIMIDINASE FAMILY MEMBER"/>
    <property type="match status" value="1"/>
</dbReference>
<dbReference type="EMBL" id="JBHSFZ010000018">
    <property type="protein sequence ID" value="MFC4594519.1"/>
    <property type="molecule type" value="Genomic_DNA"/>
</dbReference>
<dbReference type="InterPro" id="IPR032466">
    <property type="entry name" value="Metal_Hydrolase"/>
</dbReference>
<dbReference type="InterPro" id="IPR013108">
    <property type="entry name" value="Amidohydro_3"/>
</dbReference>
<dbReference type="Pfam" id="PF07969">
    <property type="entry name" value="Amidohydro_3"/>
    <property type="match status" value="2"/>
</dbReference>
<dbReference type="Gene3D" id="2.30.40.10">
    <property type="entry name" value="Urease, subunit C, domain 1"/>
    <property type="match status" value="1"/>
</dbReference>
<reference evidence="3" key="1">
    <citation type="journal article" date="2019" name="Int. J. Syst. Evol. Microbiol.">
        <title>The Global Catalogue of Microorganisms (GCM) 10K type strain sequencing project: providing services to taxonomists for standard genome sequencing and annotation.</title>
        <authorList>
            <consortium name="The Broad Institute Genomics Platform"/>
            <consortium name="The Broad Institute Genome Sequencing Center for Infectious Disease"/>
            <person name="Wu L."/>
            <person name="Ma J."/>
        </authorList>
    </citation>
    <scope>NUCLEOTIDE SEQUENCE [LARGE SCALE GENOMIC DNA]</scope>
    <source>
        <strain evidence="3">NBRC 103632</strain>
    </source>
</reference>
<feature type="domain" description="Amidohydrolase 3" evidence="1">
    <location>
        <begin position="445"/>
        <end position="521"/>
    </location>
</feature>
<dbReference type="SUPFAM" id="SSF51338">
    <property type="entry name" value="Composite domain of metallo-dependent hydrolases"/>
    <property type="match status" value="1"/>
</dbReference>
<sequence length="582" mass="64431">MSIRYQFLIKNGTVVDGTGAPAFIADVRVDDGIITKIGKDLAIEGRERVIDATGCYVTPGFIESHNHWDAGVWWSPMVEPMASYGITSSINGNCGFSCAPLSQDPAVRNEMINIFNYFEDIPVKAQQDQIPWKWTKWSEYRDSLSKNVKFPVNFGALCGHIPIRLTVMGLDAWDREANSAEIAAMAELLEDALQAGAIGMSSNLMDRDRQNRPIPTKLANDEEWLALLKVLARYPGAMLQVMVDTVRDLNGAEQLAHLGELNREAGARIQWSGMPTLKFQKEIKPRFQEVHDRLNGEGQEVWTTYSHVAPTVVFNMDAGMMFGQQGAPVWQAFTNEPERAKKEAMLTDPAWLDQARKSWDGLYSHSTLLDPTSLTFIESQTGYGPTGITLADHMKAKGFDHPSDAFADWLLYNGSGSVIHKRAWEFDDDVIMELFHDPRGCGNASDGGAHGQTLCGAGDNIYLLTHFVRDQKLLSIEEGIHVMTGKLAECFALADRGILKEGLRADIAVFNIDEVERRPQEKIWDVPDGEGGRTYRYTRAAAPMRITLCNGVATFDNGTVTGRFPGELIAPSAQPPFALAAE</sequence>
<dbReference type="SUPFAM" id="SSF51556">
    <property type="entry name" value="Metallo-dependent hydrolases"/>
    <property type="match status" value="1"/>
</dbReference>
<name>A0ABV9F2M6_9SPHN</name>
<dbReference type="RefSeq" id="WP_380804308.1">
    <property type="nucleotide sequence ID" value="NZ_JBHSFZ010000018.1"/>
</dbReference>
<proteinExistence type="predicted"/>
<dbReference type="Gene3D" id="3.20.20.140">
    <property type="entry name" value="Metal-dependent hydrolases"/>
    <property type="match status" value="2"/>
</dbReference>
<feature type="domain" description="Amidohydrolase 3" evidence="1">
    <location>
        <begin position="48"/>
        <end position="295"/>
    </location>
</feature>
<evidence type="ECO:0000259" key="1">
    <source>
        <dbReference type="Pfam" id="PF07969"/>
    </source>
</evidence>
<comment type="caution">
    <text evidence="2">The sequence shown here is derived from an EMBL/GenBank/DDBJ whole genome shotgun (WGS) entry which is preliminary data.</text>
</comment>
<dbReference type="PANTHER" id="PTHR11647:SF1">
    <property type="entry name" value="COLLAPSIN RESPONSE MEDIATOR PROTEIN"/>
    <property type="match status" value="1"/>
</dbReference>
<evidence type="ECO:0000313" key="3">
    <source>
        <dbReference type="Proteomes" id="UP001595957"/>
    </source>
</evidence>
<evidence type="ECO:0000313" key="2">
    <source>
        <dbReference type="EMBL" id="MFC4594519.1"/>
    </source>
</evidence>
<organism evidence="2 3">
    <name type="scientific">Sphingobium tyrosinilyticum</name>
    <dbReference type="NCBI Taxonomy" id="2715436"/>
    <lineage>
        <taxon>Bacteria</taxon>
        <taxon>Pseudomonadati</taxon>
        <taxon>Pseudomonadota</taxon>
        <taxon>Alphaproteobacteria</taxon>
        <taxon>Sphingomonadales</taxon>
        <taxon>Sphingomonadaceae</taxon>
        <taxon>Sphingobium</taxon>
    </lineage>
</organism>
<dbReference type="InterPro" id="IPR050378">
    <property type="entry name" value="Metallo-dep_Hydrolases_sf"/>
</dbReference>
<dbReference type="Proteomes" id="UP001595957">
    <property type="component" value="Unassembled WGS sequence"/>
</dbReference>
<protein>
    <submittedName>
        <fullName evidence="2">Amidohydrolase family protein</fullName>
    </submittedName>
</protein>